<keyword evidence="3" id="KW-1185">Reference proteome</keyword>
<reference evidence="3" key="1">
    <citation type="submission" date="2023-10" db="EMBL/GenBank/DDBJ databases">
        <title>Genome analysis and identification of Salinococcus sp. Bachu38 nov., a PGPR from the rhizosphere of Tamarix.</title>
        <authorList>
            <person name="Liang Z."/>
            <person name="Zhang X."/>
            <person name="Jia J."/>
            <person name="Chen X."/>
            <person name="Wang Y."/>
            <person name="Wang Q."/>
            <person name="Wang R."/>
        </authorList>
    </citation>
    <scope>NUCLEOTIDE SEQUENCE [LARGE SCALE GENOMIC DNA]</scope>
    <source>
        <strain evidence="3">Bachu38</strain>
    </source>
</reference>
<dbReference type="RefSeq" id="WP_342388777.1">
    <property type="nucleotide sequence ID" value="NZ_CP138333.2"/>
</dbReference>
<dbReference type="InterPro" id="IPR025948">
    <property type="entry name" value="HTH-like_dom"/>
</dbReference>
<gene>
    <name evidence="2" type="ORF">RQP18_03480</name>
</gene>
<evidence type="ECO:0000313" key="3">
    <source>
        <dbReference type="Proteomes" id="UP001455384"/>
    </source>
</evidence>
<feature type="domain" description="HTH-like" evidence="1">
    <location>
        <begin position="4"/>
        <end position="51"/>
    </location>
</feature>
<evidence type="ECO:0000313" key="2">
    <source>
        <dbReference type="EMBL" id="WZX30258.1"/>
    </source>
</evidence>
<evidence type="ECO:0000259" key="1">
    <source>
        <dbReference type="Pfam" id="PF13276"/>
    </source>
</evidence>
<organism evidence="2 3">
    <name type="scientific">Salinicoccus bachuensis</name>
    <dbReference type="NCBI Taxonomy" id="3136731"/>
    <lineage>
        <taxon>Bacteria</taxon>
        <taxon>Bacillati</taxon>
        <taxon>Bacillota</taxon>
        <taxon>Bacilli</taxon>
        <taxon>Bacillales</taxon>
        <taxon>Staphylococcaceae</taxon>
        <taxon>Salinicoccus</taxon>
    </lineage>
</organism>
<dbReference type="EMBL" id="CP138333">
    <property type="protein sequence ID" value="WZX30258.1"/>
    <property type="molecule type" value="Genomic_DNA"/>
</dbReference>
<name>A0ABZ3CJN9_9STAP</name>
<accession>A0ABZ3CJN9</accession>
<sequence length="54" mass="6357">METENNDKAAALIEKIFDAEKEKVGALQIKMYLENDYGIIMNRKKIRRLMKNII</sequence>
<dbReference type="Pfam" id="PF13276">
    <property type="entry name" value="HTH_21"/>
    <property type="match status" value="1"/>
</dbReference>
<dbReference type="Proteomes" id="UP001455384">
    <property type="component" value="Chromosome"/>
</dbReference>
<proteinExistence type="predicted"/>
<protein>
    <submittedName>
        <fullName evidence="2">Transposase</fullName>
    </submittedName>
</protein>